<reference evidence="1 2" key="1">
    <citation type="journal article" date="2021" name="Hortic Res">
        <title>High-quality reference genome and annotation aids understanding of berry development for evergreen blueberry (Vaccinium darrowii).</title>
        <authorList>
            <person name="Yu J."/>
            <person name="Hulse-Kemp A.M."/>
            <person name="Babiker E."/>
            <person name="Staton M."/>
        </authorList>
    </citation>
    <scope>NUCLEOTIDE SEQUENCE [LARGE SCALE GENOMIC DNA]</scope>
    <source>
        <strain evidence="2">cv. NJ 8807/NJ 8810</strain>
        <tissue evidence="1">Young leaf</tissue>
    </source>
</reference>
<organism evidence="1 2">
    <name type="scientific">Vaccinium darrowii</name>
    <dbReference type="NCBI Taxonomy" id="229202"/>
    <lineage>
        <taxon>Eukaryota</taxon>
        <taxon>Viridiplantae</taxon>
        <taxon>Streptophyta</taxon>
        <taxon>Embryophyta</taxon>
        <taxon>Tracheophyta</taxon>
        <taxon>Spermatophyta</taxon>
        <taxon>Magnoliopsida</taxon>
        <taxon>eudicotyledons</taxon>
        <taxon>Gunneridae</taxon>
        <taxon>Pentapetalae</taxon>
        <taxon>asterids</taxon>
        <taxon>Ericales</taxon>
        <taxon>Ericaceae</taxon>
        <taxon>Vaccinioideae</taxon>
        <taxon>Vaccinieae</taxon>
        <taxon>Vaccinium</taxon>
    </lineage>
</organism>
<sequence length="129" mass="13538">MSSMFSSNVVGLANSFAAGWANVGSGVTQLVMPLIYSLLTNSFQIPTSTAWRATFVVPSVFQAVTAILKLLLMGPITKCLLRHSTLQSLSNLYIKGGKGGQVAIWLFSSGTLPLSQGRSGSRADGRAGT</sequence>
<dbReference type="Proteomes" id="UP000828048">
    <property type="component" value="Chromosome 8"/>
</dbReference>
<comment type="caution">
    <text evidence="1">The sequence shown here is derived from an EMBL/GenBank/DDBJ whole genome shotgun (WGS) entry which is preliminary data.</text>
</comment>
<protein>
    <submittedName>
        <fullName evidence="1">Uncharacterized protein</fullName>
    </submittedName>
</protein>
<evidence type="ECO:0000313" key="2">
    <source>
        <dbReference type="Proteomes" id="UP000828048"/>
    </source>
</evidence>
<proteinExistence type="predicted"/>
<evidence type="ECO:0000313" key="1">
    <source>
        <dbReference type="EMBL" id="KAH7851625.1"/>
    </source>
</evidence>
<name>A0ACB7YFR6_9ERIC</name>
<dbReference type="EMBL" id="CM037158">
    <property type="protein sequence ID" value="KAH7851625.1"/>
    <property type="molecule type" value="Genomic_DNA"/>
</dbReference>
<keyword evidence="2" id="KW-1185">Reference proteome</keyword>
<accession>A0ACB7YFR6</accession>
<gene>
    <name evidence="1" type="ORF">Vadar_014434</name>
</gene>